<dbReference type="InterPro" id="IPR001810">
    <property type="entry name" value="F-box_dom"/>
</dbReference>
<feature type="region of interest" description="Disordered" evidence="1">
    <location>
        <begin position="1"/>
        <end position="36"/>
    </location>
</feature>
<dbReference type="InterPro" id="IPR053772">
    <property type="entry name" value="At1g61320/At1g61330-like"/>
</dbReference>
<dbReference type="InterPro" id="IPR053781">
    <property type="entry name" value="F-box_AtFBL13-like"/>
</dbReference>
<name>A0A498IGE5_MALDO</name>
<feature type="compositionally biased region" description="Basic residues" evidence="1">
    <location>
        <begin position="25"/>
        <end position="36"/>
    </location>
</feature>
<evidence type="ECO:0000313" key="4">
    <source>
        <dbReference type="Proteomes" id="UP000290289"/>
    </source>
</evidence>
<dbReference type="Pfam" id="PF23622">
    <property type="entry name" value="LRR_At1g61320_AtMIF1"/>
    <property type="match status" value="1"/>
</dbReference>
<accession>A0A498IGE5</accession>
<dbReference type="InterPro" id="IPR036047">
    <property type="entry name" value="F-box-like_dom_sf"/>
</dbReference>
<dbReference type="SUPFAM" id="SSF81383">
    <property type="entry name" value="F-box domain"/>
    <property type="match status" value="1"/>
</dbReference>
<dbReference type="Gene3D" id="3.80.10.10">
    <property type="entry name" value="Ribonuclease Inhibitor"/>
    <property type="match status" value="1"/>
</dbReference>
<evidence type="ECO:0000313" key="3">
    <source>
        <dbReference type="EMBL" id="RXH82668.1"/>
    </source>
</evidence>
<comment type="caution">
    <text evidence="3">The sequence shown here is derived from an EMBL/GenBank/DDBJ whole genome shotgun (WGS) entry which is preliminary data.</text>
</comment>
<dbReference type="EMBL" id="RDQH01000337">
    <property type="protein sequence ID" value="RXH82668.1"/>
    <property type="molecule type" value="Genomic_DNA"/>
</dbReference>
<keyword evidence="4" id="KW-1185">Reference proteome</keyword>
<proteinExistence type="predicted"/>
<dbReference type="InterPro" id="IPR032675">
    <property type="entry name" value="LRR_dom_sf"/>
</dbReference>
<dbReference type="Gene3D" id="1.20.1280.50">
    <property type="match status" value="1"/>
</dbReference>
<feature type="domain" description="F-box" evidence="2">
    <location>
        <begin position="84"/>
        <end position="132"/>
    </location>
</feature>
<dbReference type="STRING" id="3750.A0A498IGE5"/>
<evidence type="ECO:0000256" key="1">
    <source>
        <dbReference type="SAM" id="MobiDB-lite"/>
    </source>
</evidence>
<dbReference type="PANTHER" id="PTHR34145:SF68">
    <property type="entry name" value="FBD DOMAIN-CONTAINING PROTEIN"/>
    <property type="match status" value="1"/>
</dbReference>
<dbReference type="AlphaFoldDB" id="A0A498IGE5"/>
<dbReference type="SUPFAM" id="SSF52047">
    <property type="entry name" value="RNI-like"/>
    <property type="match status" value="1"/>
</dbReference>
<reference evidence="3 4" key="1">
    <citation type="submission" date="2018-10" db="EMBL/GenBank/DDBJ databases">
        <title>A high-quality apple genome assembly.</title>
        <authorList>
            <person name="Hu J."/>
        </authorList>
    </citation>
    <scope>NUCLEOTIDE SEQUENCE [LARGE SCALE GENOMIC DNA]</scope>
    <source>
        <strain evidence="4">cv. HFTH1</strain>
        <tissue evidence="3">Young leaf</tissue>
    </source>
</reference>
<dbReference type="Pfam" id="PF00646">
    <property type="entry name" value="F-box"/>
    <property type="match status" value="1"/>
</dbReference>
<dbReference type="PROSITE" id="PS50181">
    <property type="entry name" value="FBOX"/>
    <property type="match status" value="1"/>
</dbReference>
<dbReference type="InterPro" id="IPR055357">
    <property type="entry name" value="LRR_At1g61320_AtMIF1"/>
</dbReference>
<dbReference type="Proteomes" id="UP000290289">
    <property type="component" value="Chromosome 11"/>
</dbReference>
<organism evidence="3 4">
    <name type="scientific">Malus domestica</name>
    <name type="common">Apple</name>
    <name type="synonym">Pyrus malus</name>
    <dbReference type="NCBI Taxonomy" id="3750"/>
    <lineage>
        <taxon>Eukaryota</taxon>
        <taxon>Viridiplantae</taxon>
        <taxon>Streptophyta</taxon>
        <taxon>Embryophyta</taxon>
        <taxon>Tracheophyta</taxon>
        <taxon>Spermatophyta</taxon>
        <taxon>Magnoliopsida</taxon>
        <taxon>eudicotyledons</taxon>
        <taxon>Gunneridae</taxon>
        <taxon>Pentapetalae</taxon>
        <taxon>rosids</taxon>
        <taxon>fabids</taxon>
        <taxon>Rosales</taxon>
        <taxon>Rosaceae</taxon>
        <taxon>Amygdaloideae</taxon>
        <taxon>Maleae</taxon>
        <taxon>Malus</taxon>
    </lineage>
</organism>
<gene>
    <name evidence="3" type="ORF">DVH24_002440</name>
</gene>
<dbReference type="PANTHER" id="PTHR34145">
    <property type="entry name" value="OS02G0105600 PROTEIN"/>
    <property type="match status" value="1"/>
</dbReference>
<protein>
    <recommendedName>
        <fullName evidence="2">F-box domain-containing protein</fullName>
    </recommendedName>
</protein>
<evidence type="ECO:0000259" key="2">
    <source>
        <dbReference type="PROSITE" id="PS50181"/>
    </source>
</evidence>
<dbReference type="CDD" id="cd22160">
    <property type="entry name" value="F-box_AtFBL13-like"/>
    <property type="match status" value="1"/>
</dbReference>
<sequence>MSKRVRPGSQLAAKNKKDEHNFGKATRRGKHLGKNKRNCNAVDKITRSPHKLVFSLFVLKGAASTRQKKNLGRKQKIKGENNLVDGISELPDEILSSIVSLLPLKEAAATSILSKRWQYVWASTLTLNFDARLEFGDTLWRFNSMPPELKDLEQHRYVNWIDTVVEQHRGRVIEQFRASFYVDCCFASSIDKWIQFAMNKRVQVLELVFHIESYNRWGDLYTFPHKLLGLENGSTLKLEHMRSDIPSLRSCGYNTGFKLLRVLHFQLVDVTGEVLEYFLSNCPVLERLTVHSAFTNLVNLRVIGPSVALKYLDIKFCPYLQSIEICDANLLSLDYEGSAINMLVSNVPLLVEVSISMSLDFAVDADDGEIYFKSAEAPFTQLSCCLSQLEVLKLDTEGAMYNRNHVFPVLTNLKHLELRVKADDRWALCRLTSFMKASPFLQRLVLKVCISAYLVRCTIIHCVYFVHHLLISTAANEAITIIDR</sequence>